<reference evidence="2" key="1">
    <citation type="submission" date="2006-12" db="EMBL/GenBank/DDBJ databases">
        <title>Complete sequence of Pyrobaculum islandicum DSM 4184.</title>
        <authorList>
            <person name="Copeland A."/>
            <person name="Lucas S."/>
            <person name="Lapidus A."/>
            <person name="Barry K."/>
            <person name="Detter J.C."/>
            <person name="Glavina del Rio T."/>
            <person name="Dalin E."/>
            <person name="Tice H."/>
            <person name="Pitluck S."/>
            <person name="Meincke L."/>
            <person name="Brettin T."/>
            <person name="Bruce D."/>
            <person name="Han C."/>
            <person name="Tapia R."/>
            <person name="Gilna P."/>
            <person name="Schmutz J."/>
            <person name="Larimer F."/>
            <person name="Land M."/>
            <person name="Hauser L."/>
            <person name="Kyrpides N."/>
            <person name="Mikhailova N."/>
            <person name="Cozen A.E."/>
            <person name="Fitz-Gibbon S.T."/>
            <person name="House C.H."/>
            <person name="Saltikov C."/>
            <person name="Lowe T."/>
            <person name="Richardson P."/>
        </authorList>
    </citation>
    <scope>NUCLEOTIDE SEQUENCE [LARGE SCALE GENOMIC DNA]</scope>
    <source>
        <strain evidence="2">DSM 4184</strain>
    </source>
</reference>
<dbReference type="STRING" id="384616.Pisl_1100"/>
<dbReference type="InterPro" id="IPR036390">
    <property type="entry name" value="WH_DNA-bd_sf"/>
</dbReference>
<dbReference type="InterPro" id="IPR036388">
    <property type="entry name" value="WH-like_DNA-bd_sf"/>
</dbReference>
<dbReference type="AlphaFoldDB" id="A1RTI9"/>
<dbReference type="Gene3D" id="1.10.10.10">
    <property type="entry name" value="Winged helix-like DNA-binding domain superfamily/Winged helix DNA-binding domain"/>
    <property type="match status" value="1"/>
</dbReference>
<proteinExistence type="predicted"/>
<dbReference type="GO" id="GO:0003700">
    <property type="term" value="F:DNA-binding transcription factor activity"/>
    <property type="evidence" value="ECO:0007669"/>
    <property type="project" value="InterPro"/>
</dbReference>
<evidence type="ECO:0000259" key="1">
    <source>
        <dbReference type="Pfam" id="PF00126"/>
    </source>
</evidence>
<gene>
    <name evidence="2" type="ordered locus">Pisl_1100</name>
</gene>
<dbReference type="Pfam" id="PF00126">
    <property type="entry name" value="HTH_1"/>
    <property type="match status" value="1"/>
</dbReference>
<evidence type="ECO:0000313" key="3">
    <source>
        <dbReference type="Proteomes" id="UP000002595"/>
    </source>
</evidence>
<dbReference type="KEGG" id="pis:Pisl_1100"/>
<organism evidence="2 3">
    <name type="scientific">Pyrobaculum islandicum (strain DSM 4184 / JCM 9189 / GEO3)</name>
    <dbReference type="NCBI Taxonomy" id="384616"/>
    <lineage>
        <taxon>Archaea</taxon>
        <taxon>Thermoproteota</taxon>
        <taxon>Thermoprotei</taxon>
        <taxon>Thermoproteales</taxon>
        <taxon>Thermoproteaceae</taxon>
        <taxon>Pyrobaculum</taxon>
    </lineage>
</organism>
<dbReference type="HOGENOM" id="CLU_125440_2_1_2"/>
<dbReference type="EMBL" id="CP000504">
    <property type="protein sequence ID" value="ABL88271.1"/>
    <property type="molecule type" value="Genomic_DNA"/>
</dbReference>
<protein>
    <submittedName>
        <fullName evidence="2">Transcriptional regulator, ModE family</fullName>
    </submittedName>
</protein>
<dbReference type="eggNOG" id="arCOG00223">
    <property type="taxonomic scope" value="Archaea"/>
</dbReference>
<dbReference type="PANTHER" id="PTHR30432:SF1">
    <property type="entry name" value="DNA-BINDING TRANSCRIPTIONAL DUAL REGULATOR MODE"/>
    <property type="match status" value="1"/>
</dbReference>
<dbReference type="PANTHER" id="PTHR30432">
    <property type="entry name" value="TRANSCRIPTIONAL REGULATOR MODE"/>
    <property type="match status" value="1"/>
</dbReference>
<sequence length="145" mass="16921">MYFKWNKLSFVVVKIKMRIWVDKDGQEILGPGIYTILKTVEETGSIAAAARKLGYSYKFIWTYIKKLEDVLGAPIVESRRGGKERGVTELTEIGKLLLSYYESMNKEVEQVTKAWESRFSELITSIKQYAEVKKEEEEIPYYEEE</sequence>
<evidence type="ECO:0000313" key="2">
    <source>
        <dbReference type="EMBL" id="ABL88271.1"/>
    </source>
</evidence>
<dbReference type="InterPro" id="IPR051815">
    <property type="entry name" value="Molybdate_resp_trans_reg"/>
</dbReference>
<accession>A1RTI9</accession>
<dbReference type="InterPro" id="IPR000847">
    <property type="entry name" value="LysR_HTH_N"/>
</dbReference>
<name>A1RTI9_PYRIL</name>
<keyword evidence="3" id="KW-1185">Reference proteome</keyword>
<dbReference type="Proteomes" id="UP000002595">
    <property type="component" value="Chromosome"/>
</dbReference>
<dbReference type="SUPFAM" id="SSF46785">
    <property type="entry name" value="Winged helix' DNA-binding domain"/>
    <property type="match status" value="1"/>
</dbReference>
<feature type="domain" description="HTH lysR-type" evidence="1">
    <location>
        <begin position="36"/>
        <end position="94"/>
    </location>
</feature>